<gene>
    <name evidence="3" type="ORF">HELGO_WM3530</name>
</gene>
<organism evidence="3">
    <name type="scientific">uncultured Sulfurovum sp</name>
    <dbReference type="NCBI Taxonomy" id="269237"/>
    <lineage>
        <taxon>Bacteria</taxon>
        <taxon>Pseudomonadati</taxon>
        <taxon>Campylobacterota</taxon>
        <taxon>Epsilonproteobacteria</taxon>
        <taxon>Campylobacterales</taxon>
        <taxon>Sulfurovaceae</taxon>
        <taxon>Sulfurovum</taxon>
        <taxon>environmental samples</taxon>
    </lineage>
</organism>
<protein>
    <submittedName>
        <fullName evidence="3">Uncharacterized protein</fullName>
    </submittedName>
</protein>
<evidence type="ECO:0000256" key="2">
    <source>
        <dbReference type="SAM" id="SignalP"/>
    </source>
</evidence>
<accession>A0A6S6T1V8</accession>
<reference evidence="3" key="1">
    <citation type="submission" date="2020-01" db="EMBL/GenBank/DDBJ databases">
        <authorList>
            <person name="Meier V. D."/>
            <person name="Meier V D."/>
        </authorList>
    </citation>
    <scope>NUCLEOTIDE SEQUENCE</scope>
    <source>
        <strain evidence="3">HLG_WM_MAG_01</strain>
    </source>
</reference>
<dbReference type="SUPFAM" id="SSF103247">
    <property type="entry name" value="TT1751-like"/>
    <property type="match status" value="2"/>
</dbReference>
<evidence type="ECO:0000256" key="1">
    <source>
        <dbReference type="SAM" id="MobiDB-lite"/>
    </source>
</evidence>
<dbReference type="InterPro" id="IPR035923">
    <property type="entry name" value="TT1751-like_sf"/>
</dbReference>
<sequence length="685" mass="78347">MKIHIKKYLYVASILLPLLLLAEQTSKNIQTKSPNDGVKKLATFYTVDGNIEDQYNAFIEEKLRSIGFNVTDPHKRINDHFETKWGSTTLDILTFMPVLKESTILPLLNIEPRIAGFSPFNLLMYKKRTEDVTHIGHLEPEAVLNILNIQNKEVRKKFSMSFKALDASISNEFGADIQHTTYTDLPEKPMIHFEYEFSIPDNVTLDAFKDEFQNKFELAFIDKGYLIAGYHDFFESTNNAKEILSNYSAFWTYSLCHLEFSYQVFDTQGARPDAALFAPCSMYMYIEKESKKVVLGMFRLQNIADTLPIRDTKRLNFIKKLDSQIPEILTHLGMKEVLSRVASAKNNSIAKQTKPPIKQIDIQPTKTVKIEKETNTLPGDYKVTLPSVPKAIQLNTSESSINPRSIKFSKRIPPNYRPNSFDREQKAKKSTNTRIGEVNKGKVSAYLRGPFMEVTEVEKVLKSAKFNHIASLPINKDKTLTSVIFTNNELVTLASKSNRGFIASLRVLVDTKEKTISITNPLYMSKGFLQEHYDDKVANKTLVQLIEAFSNLTNSEDSLKFQLLPKYQFMQGMPKYENMIEVASGDDLLEKIKENKRVLFTQTLSNGSTLIGIQLSKRTNKFIKRIGRNNASILPYPILIEEGKAKILDPKYYISFMYPKLTMSEFMKIATIPDAMKKDCERVFK</sequence>
<proteinExistence type="predicted"/>
<feature type="region of interest" description="Disordered" evidence="1">
    <location>
        <begin position="412"/>
        <end position="431"/>
    </location>
</feature>
<feature type="signal peptide" evidence="2">
    <location>
        <begin position="1"/>
        <end position="22"/>
    </location>
</feature>
<dbReference type="AlphaFoldDB" id="A0A6S6T1V8"/>
<feature type="chain" id="PRO_5027574913" evidence="2">
    <location>
        <begin position="23"/>
        <end position="685"/>
    </location>
</feature>
<evidence type="ECO:0000313" key="3">
    <source>
        <dbReference type="EMBL" id="CAA6808845.1"/>
    </source>
</evidence>
<dbReference type="Gene3D" id="3.30.310.70">
    <property type="entry name" value="TT1751-like domain"/>
    <property type="match status" value="1"/>
</dbReference>
<name>A0A6S6T1V8_9BACT</name>
<dbReference type="EMBL" id="CACVAS010000057">
    <property type="protein sequence ID" value="CAA6808845.1"/>
    <property type="molecule type" value="Genomic_DNA"/>
</dbReference>
<keyword evidence="2" id="KW-0732">Signal</keyword>